<dbReference type="GO" id="GO:0016757">
    <property type="term" value="F:glycosyltransferase activity"/>
    <property type="evidence" value="ECO:0007669"/>
    <property type="project" value="UniProtKB-KW"/>
</dbReference>
<reference evidence="1 2" key="1">
    <citation type="submission" date="2024-07" db="EMBL/GenBank/DDBJ databases">
        <title>Enhanced genomic and transcriptomic resources for Trichinella pseudospiralis and T. spiralis underpin the discovery of pronounced molecular differences between stages and species.</title>
        <authorList>
            <person name="Pasi K.K."/>
            <person name="La Rosa G."/>
            <person name="Gomez-Morales M.A."/>
            <person name="Tosini F."/>
            <person name="Sumanam S."/>
            <person name="Young N.D."/>
            <person name="Chang B.C."/>
            <person name="Robin G.B."/>
        </authorList>
    </citation>
    <scope>NUCLEOTIDE SEQUENCE [LARGE SCALE GENOMIC DNA]</scope>
    <source>
        <strain evidence="1">ISS534</strain>
    </source>
</reference>
<keyword evidence="1" id="KW-0808">Transferase</keyword>
<evidence type="ECO:0000313" key="1">
    <source>
        <dbReference type="EMBL" id="KAL1245903.1"/>
    </source>
</evidence>
<organism evidence="1 2">
    <name type="scientific">Trichinella spiralis</name>
    <name type="common">Trichina worm</name>
    <dbReference type="NCBI Taxonomy" id="6334"/>
    <lineage>
        <taxon>Eukaryota</taxon>
        <taxon>Metazoa</taxon>
        <taxon>Ecdysozoa</taxon>
        <taxon>Nematoda</taxon>
        <taxon>Enoplea</taxon>
        <taxon>Dorylaimia</taxon>
        <taxon>Trichinellida</taxon>
        <taxon>Trichinellidae</taxon>
        <taxon>Trichinella</taxon>
    </lineage>
</organism>
<comment type="caution">
    <text evidence="1">The sequence shown here is derived from an EMBL/GenBank/DDBJ whole genome shotgun (WGS) entry which is preliminary data.</text>
</comment>
<protein>
    <submittedName>
        <fullName evidence="1">ATP phosphoribosyltransferase</fullName>
    </submittedName>
</protein>
<gene>
    <name evidence="1" type="ORF">TSPI_08373</name>
</gene>
<keyword evidence="1" id="KW-0328">Glycosyltransferase</keyword>
<keyword evidence="2" id="KW-1185">Reference proteome</keyword>
<evidence type="ECO:0000313" key="2">
    <source>
        <dbReference type="Proteomes" id="UP001558632"/>
    </source>
</evidence>
<name>A0ABR3KZ73_TRISP</name>
<sequence length="75" mass="8207">MPCCLLITAGTIVAITPNKTVTDICHSFMKADDFVQVAERWCSATGLRIDDMAKKCGTQFLDTGNPLLALKLFQN</sequence>
<proteinExistence type="predicted"/>
<accession>A0ABR3KZ73</accession>
<dbReference type="EMBL" id="JBEUSY010000052">
    <property type="protein sequence ID" value="KAL1245903.1"/>
    <property type="molecule type" value="Genomic_DNA"/>
</dbReference>
<dbReference type="Proteomes" id="UP001558632">
    <property type="component" value="Unassembled WGS sequence"/>
</dbReference>